<dbReference type="InterPro" id="IPR015797">
    <property type="entry name" value="NUDIX_hydrolase-like_dom_sf"/>
</dbReference>
<dbReference type="Proteomes" id="UP001500013">
    <property type="component" value="Unassembled WGS sequence"/>
</dbReference>
<feature type="region of interest" description="Disordered" evidence="4">
    <location>
        <begin position="226"/>
        <end position="252"/>
    </location>
</feature>
<evidence type="ECO:0000256" key="1">
    <source>
        <dbReference type="ARBA" id="ARBA00005582"/>
    </source>
</evidence>
<feature type="region of interest" description="Disordered" evidence="4">
    <location>
        <begin position="63"/>
        <end position="87"/>
    </location>
</feature>
<reference evidence="6 7" key="1">
    <citation type="journal article" date="2019" name="Int. J. Syst. Evol. Microbiol.">
        <title>The Global Catalogue of Microorganisms (GCM) 10K type strain sequencing project: providing services to taxonomists for standard genome sequencing and annotation.</title>
        <authorList>
            <consortium name="The Broad Institute Genomics Platform"/>
            <consortium name="The Broad Institute Genome Sequencing Center for Infectious Disease"/>
            <person name="Wu L."/>
            <person name="Ma J."/>
        </authorList>
    </citation>
    <scope>NUCLEOTIDE SEQUENCE [LARGE SCALE GENOMIC DNA]</scope>
    <source>
        <strain evidence="6 7">JCM 15628</strain>
    </source>
</reference>
<dbReference type="Gene3D" id="3.90.79.10">
    <property type="entry name" value="Nucleoside Triphosphate Pyrophosphohydrolase"/>
    <property type="match status" value="1"/>
</dbReference>
<keyword evidence="2 3" id="KW-0378">Hydrolase</keyword>
<dbReference type="PRINTS" id="PR00502">
    <property type="entry name" value="NUDIXFAMILY"/>
</dbReference>
<protein>
    <recommendedName>
        <fullName evidence="5">Nudix hydrolase domain-containing protein</fullName>
    </recommendedName>
</protein>
<dbReference type="CDD" id="cd02883">
    <property type="entry name" value="NUDIX_Hydrolase"/>
    <property type="match status" value="1"/>
</dbReference>
<evidence type="ECO:0000256" key="3">
    <source>
        <dbReference type="RuleBase" id="RU003476"/>
    </source>
</evidence>
<evidence type="ECO:0000256" key="2">
    <source>
        <dbReference type="ARBA" id="ARBA00022801"/>
    </source>
</evidence>
<sequence>MPGGLRVVALTAGGDRVAEARLRHGEHPDVVLAQAGWLIESPAFATVHDDGALELAFHVSEPDGIRPRPDREARVRRDPGVGDDEVGEPFQRVATYAVVRSERGLLLTQFSSQTHVSGDWGLPGGGLEEGESPVEGVHREVWEETGQRIELGELVVVQSQHWVGRAPSGVLEDFHAVRIVYAATCPEPTDVVVHDVGGTTADARWVPAERLGDYRLSASWRGLGLLEDPAQPAPADHLRRPKGAGGAAYDAP</sequence>
<dbReference type="InterPro" id="IPR000086">
    <property type="entry name" value="NUDIX_hydrolase_dom"/>
</dbReference>
<evidence type="ECO:0000313" key="6">
    <source>
        <dbReference type="EMBL" id="GAA1965561.1"/>
    </source>
</evidence>
<evidence type="ECO:0000256" key="4">
    <source>
        <dbReference type="SAM" id="MobiDB-lite"/>
    </source>
</evidence>
<evidence type="ECO:0000313" key="7">
    <source>
        <dbReference type="Proteomes" id="UP001500013"/>
    </source>
</evidence>
<dbReference type="PROSITE" id="PS51462">
    <property type="entry name" value="NUDIX"/>
    <property type="match status" value="1"/>
</dbReference>
<evidence type="ECO:0000259" key="5">
    <source>
        <dbReference type="PROSITE" id="PS51462"/>
    </source>
</evidence>
<dbReference type="InterPro" id="IPR020084">
    <property type="entry name" value="NUDIX_hydrolase_CS"/>
</dbReference>
<accession>A0ABN2R924</accession>
<dbReference type="PANTHER" id="PTHR43736:SF1">
    <property type="entry name" value="DIHYDRONEOPTERIN TRIPHOSPHATE DIPHOSPHATASE"/>
    <property type="match status" value="1"/>
</dbReference>
<comment type="similarity">
    <text evidence="1 3">Belongs to the Nudix hydrolase family.</text>
</comment>
<dbReference type="SUPFAM" id="SSF55811">
    <property type="entry name" value="Nudix"/>
    <property type="match status" value="1"/>
</dbReference>
<proteinExistence type="inferred from homology"/>
<dbReference type="InterPro" id="IPR020476">
    <property type="entry name" value="Nudix_hydrolase"/>
</dbReference>
<dbReference type="Pfam" id="PF00293">
    <property type="entry name" value="NUDIX"/>
    <property type="match status" value="1"/>
</dbReference>
<comment type="caution">
    <text evidence="6">The sequence shown here is derived from an EMBL/GenBank/DDBJ whole genome shotgun (WGS) entry which is preliminary data.</text>
</comment>
<feature type="compositionally biased region" description="Basic and acidic residues" evidence="4">
    <location>
        <begin position="63"/>
        <end position="80"/>
    </location>
</feature>
<keyword evidence="7" id="KW-1185">Reference proteome</keyword>
<gene>
    <name evidence="6" type="ORF">GCM10009817_01690</name>
</gene>
<organism evidence="6 7">
    <name type="scientific">Terrabacter lapilli</name>
    <dbReference type="NCBI Taxonomy" id="436231"/>
    <lineage>
        <taxon>Bacteria</taxon>
        <taxon>Bacillati</taxon>
        <taxon>Actinomycetota</taxon>
        <taxon>Actinomycetes</taxon>
        <taxon>Micrococcales</taxon>
        <taxon>Intrasporangiaceae</taxon>
        <taxon>Terrabacter</taxon>
    </lineage>
</organism>
<dbReference type="PROSITE" id="PS00893">
    <property type="entry name" value="NUDIX_BOX"/>
    <property type="match status" value="1"/>
</dbReference>
<dbReference type="PANTHER" id="PTHR43736">
    <property type="entry name" value="ADP-RIBOSE PYROPHOSPHATASE"/>
    <property type="match status" value="1"/>
</dbReference>
<feature type="domain" description="Nudix hydrolase" evidence="5">
    <location>
        <begin position="89"/>
        <end position="229"/>
    </location>
</feature>
<dbReference type="EMBL" id="BAAAPU010000001">
    <property type="protein sequence ID" value="GAA1965561.1"/>
    <property type="molecule type" value="Genomic_DNA"/>
</dbReference>
<name>A0ABN2R924_9MICO</name>